<dbReference type="RefSeq" id="WP_084241449.1">
    <property type="nucleotide sequence ID" value="NZ_FWXT01000005.1"/>
</dbReference>
<dbReference type="PRINTS" id="PR01438">
    <property type="entry name" value="UNVRSLSTRESS"/>
</dbReference>
<evidence type="ECO:0000256" key="1">
    <source>
        <dbReference type="ARBA" id="ARBA00008791"/>
    </source>
</evidence>
<organism evidence="3 4">
    <name type="scientific">Pedobacter africanus</name>
    <dbReference type="NCBI Taxonomy" id="151894"/>
    <lineage>
        <taxon>Bacteria</taxon>
        <taxon>Pseudomonadati</taxon>
        <taxon>Bacteroidota</taxon>
        <taxon>Sphingobacteriia</taxon>
        <taxon>Sphingobacteriales</taxon>
        <taxon>Sphingobacteriaceae</taxon>
        <taxon>Pedobacter</taxon>
    </lineage>
</organism>
<protein>
    <submittedName>
        <fullName evidence="3">Nucleotide-binding universal stress protein, UspA family</fullName>
    </submittedName>
</protein>
<dbReference type="AlphaFoldDB" id="A0A1W2EBL1"/>
<reference evidence="4" key="1">
    <citation type="submission" date="2017-04" db="EMBL/GenBank/DDBJ databases">
        <authorList>
            <person name="Varghese N."/>
            <person name="Submissions S."/>
        </authorList>
    </citation>
    <scope>NUCLEOTIDE SEQUENCE [LARGE SCALE GENOMIC DNA]</scope>
    <source>
        <strain evidence="4">DSM 12126</strain>
    </source>
</reference>
<dbReference type="PANTHER" id="PTHR46268:SF22">
    <property type="entry name" value="SENSOR PROTEIN KDPD-RELATED"/>
    <property type="match status" value="1"/>
</dbReference>
<dbReference type="Gene3D" id="3.40.50.620">
    <property type="entry name" value="HUPs"/>
    <property type="match status" value="2"/>
</dbReference>
<dbReference type="Proteomes" id="UP000192756">
    <property type="component" value="Unassembled WGS sequence"/>
</dbReference>
<name>A0A1W2EBL1_9SPHI</name>
<dbReference type="InterPro" id="IPR006015">
    <property type="entry name" value="Universal_stress_UspA"/>
</dbReference>
<dbReference type="InterPro" id="IPR014729">
    <property type="entry name" value="Rossmann-like_a/b/a_fold"/>
</dbReference>
<dbReference type="STRING" id="151894.SAMN04488524_4678"/>
<dbReference type="OrthoDB" id="9788959at2"/>
<dbReference type="InterPro" id="IPR006016">
    <property type="entry name" value="UspA"/>
</dbReference>
<keyword evidence="4" id="KW-1185">Reference proteome</keyword>
<feature type="domain" description="UspA" evidence="2">
    <location>
        <begin position="83"/>
        <end position="223"/>
    </location>
</feature>
<dbReference type="Pfam" id="PF00582">
    <property type="entry name" value="Usp"/>
    <property type="match status" value="1"/>
</dbReference>
<evidence type="ECO:0000313" key="3">
    <source>
        <dbReference type="EMBL" id="SMD07144.1"/>
    </source>
</evidence>
<dbReference type="CDD" id="cd00293">
    <property type="entry name" value="USP-like"/>
    <property type="match status" value="1"/>
</dbReference>
<dbReference type="SUPFAM" id="SSF52402">
    <property type="entry name" value="Adenine nucleotide alpha hydrolases-like"/>
    <property type="match status" value="2"/>
</dbReference>
<gene>
    <name evidence="3" type="ORF">SAMN04488524_4678</name>
</gene>
<sequence length="358" mass="40130">METFSIAFKVGNLELDAIVTAFDHHRRFKVEMVTNEHDPILLQRLTAGEWKVEQAGQRSISEKGFAAMQEAIDSYLEKIYAAHNILVLTDFSLAASNAAKYAAAMARSFNSINIVLYHSMSVPLATEIPLQTPPPALDFQQEALSKLEELKNEILPISGSGTTVTVRTDERPLVAAVNILAEQLQLGLVIMGITGKGNLERVFIGSNTITVAKECKVPLLVVPANAVFEKIERVVFACDLKKVSETTPTQAIRTLIHKLNAKLYILNVARDGASFNPATINELAALHRLWDEEHPEYHYTDHDDLVQGIMDFTKEHQIQLLITVPREYGFFEGIFHRSMTEKLAYHTHLPLLLFREDK</sequence>
<accession>A0A1W2EBL1</accession>
<dbReference type="EMBL" id="FWXT01000005">
    <property type="protein sequence ID" value="SMD07144.1"/>
    <property type="molecule type" value="Genomic_DNA"/>
</dbReference>
<evidence type="ECO:0000313" key="4">
    <source>
        <dbReference type="Proteomes" id="UP000192756"/>
    </source>
</evidence>
<evidence type="ECO:0000259" key="2">
    <source>
        <dbReference type="Pfam" id="PF00582"/>
    </source>
</evidence>
<comment type="similarity">
    <text evidence="1">Belongs to the universal stress protein A family.</text>
</comment>
<proteinExistence type="inferred from homology"/>
<dbReference type="PANTHER" id="PTHR46268">
    <property type="entry name" value="STRESS RESPONSE PROTEIN NHAX"/>
    <property type="match status" value="1"/>
</dbReference>